<gene>
    <name evidence="2" type="ORF">Q4610_04225</name>
</gene>
<dbReference type="EMBL" id="JAUQOM010000001">
    <property type="protein sequence ID" value="MDO7834246.1"/>
    <property type="molecule type" value="Genomic_DNA"/>
</dbReference>
<evidence type="ECO:0000256" key="1">
    <source>
        <dbReference type="SAM" id="Phobius"/>
    </source>
</evidence>
<organism evidence="2 3">
    <name type="scientific">Sphingobium cyanobacteriorum</name>
    <dbReference type="NCBI Taxonomy" id="3063954"/>
    <lineage>
        <taxon>Bacteria</taxon>
        <taxon>Pseudomonadati</taxon>
        <taxon>Pseudomonadota</taxon>
        <taxon>Alphaproteobacteria</taxon>
        <taxon>Sphingomonadales</taxon>
        <taxon>Sphingomonadaceae</taxon>
        <taxon>Sphingobium</taxon>
    </lineage>
</organism>
<evidence type="ECO:0000313" key="2">
    <source>
        <dbReference type="EMBL" id="MDO7834246.1"/>
    </source>
</evidence>
<keyword evidence="1" id="KW-0812">Transmembrane</keyword>
<name>A0ABT8ZJ56_9SPHN</name>
<reference evidence="2" key="1">
    <citation type="submission" date="2023-07" db="EMBL/GenBank/DDBJ databases">
        <title>Bacterial whole genome sequence for Sphingobium sp. HBC34.</title>
        <authorList>
            <person name="Le V."/>
            <person name="Ko S.-R."/>
            <person name="Ahn C.-Y."/>
            <person name="Oh H.-M."/>
        </authorList>
    </citation>
    <scope>NUCLEOTIDE SEQUENCE</scope>
    <source>
        <strain evidence="2">HBC34</strain>
    </source>
</reference>
<evidence type="ECO:0000313" key="3">
    <source>
        <dbReference type="Proteomes" id="UP001176471"/>
    </source>
</evidence>
<sequence>MTHWRPSLTARIGARLLGLALLWSLRPEGAWLHRLVRASPSTTPAQFLLAVLCVLSASAGTALLLMGPGLWKPAPVARRWQHHGLPSGG</sequence>
<proteinExistence type="predicted"/>
<keyword evidence="1" id="KW-0472">Membrane</keyword>
<dbReference type="RefSeq" id="WP_304534745.1">
    <property type="nucleotide sequence ID" value="NZ_JAUQOM010000001.1"/>
</dbReference>
<accession>A0ABT8ZJ56</accession>
<keyword evidence="1" id="KW-1133">Transmembrane helix</keyword>
<feature type="transmembrane region" description="Helical" evidence="1">
    <location>
        <begin position="48"/>
        <end position="71"/>
    </location>
</feature>
<keyword evidence="3" id="KW-1185">Reference proteome</keyword>
<comment type="caution">
    <text evidence="2">The sequence shown here is derived from an EMBL/GenBank/DDBJ whole genome shotgun (WGS) entry which is preliminary data.</text>
</comment>
<dbReference type="Proteomes" id="UP001176471">
    <property type="component" value="Unassembled WGS sequence"/>
</dbReference>
<protein>
    <submittedName>
        <fullName evidence="2">Uncharacterized protein</fullName>
    </submittedName>
</protein>